<dbReference type="InParanoid" id="B4M621"/>
<reference evidence="1 2" key="1">
    <citation type="journal article" date="2007" name="Nature">
        <title>Evolution of genes and genomes on the Drosophila phylogeny.</title>
        <authorList>
            <consortium name="Drosophila 12 Genomes Consortium"/>
            <person name="Clark A.G."/>
            <person name="Eisen M.B."/>
            <person name="Smith D.R."/>
            <person name="Bergman C.M."/>
            <person name="Oliver B."/>
            <person name="Markow T.A."/>
            <person name="Kaufman T.C."/>
            <person name="Kellis M."/>
            <person name="Gelbart W."/>
            <person name="Iyer V.N."/>
            <person name="Pollard D.A."/>
            <person name="Sackton T.B."/>
            <person name="Larracuente A.M."/>
            <person name="Singh N.D."/>
            <person name="Abad J.P."/>
            <person name="Abt D.N."/>
            <person name="Adryan B."/>
            <person name="Aguade M."/>
            <person name="Akashi H."/>
            <person name="Anderson W.W."/>
            <person name="Aquadro C.F."/>
            <person name="Ardell D.H."/>
            <person name="Arguello R."/>
            <person name="Artieri C.G."/>
            <person name="Barbash D.A."/>
            <person name="Barker D."/>
            <person name="Barsanti P."/>
            <person name="Batterham P."/>
            <person name="Batzoglou S."/>
            <person name="Begun D."/>
            <person name="Bhutkar A."/>
            <person name="Blanco E."/>
            <person name="Bosak S.A."/>
            <person name="Bradley R.K."/>
            <person name="Brand A.D."/>
            <person name="Brent M.R."/>
            <person name="Brooks A.N."/>
            <person name="Brown R.H."/>
            <person name="Butlin R.K."/>
            <person name="Caggese C."/>
            <person name="Calvi B.R."/>
            <person name="Bernardo de Carvalho A."/>
            <person name="Caspi A."/>
            <person name="Castrezana S."/>
            <person name="Celniker S.E."/>
            <person name="Chang J.L."/>
            <person name="Chapple C."/>
            <person name="Chatterji S."/>
            <person name="Chinwalla A."/>
            <person name="Civetta A."/>
            <person name="Clifton S.W."/>
            <person name="Comeron J.M."/>
            <person name="Costello J.C."/>
            <person name="Coyne J.A."/>
            <person name="Daub J."/>
            <person name="David R.G."/>
            <person name="Delcher A.L."/>
            <person name="Delehaunty K."/>
            <person name="Do C.B."/>
            <person name="Ebling H."/>
            <person name="Edwards K."/>
            <person name="Eickbush T."/>
            <person name="Evans J.D."/>
            <person name="Filipski A."/>
            <person name="Findeiss S."/>
            <person name="Freyhult E."/>
            <person name="Fulton L."/>
            <person name="Fulton R."/>
            <person name="Garcia A.C."/>
            <person name="Gardiner A."/>
            <person name="Garfield D.A."/>
            <person name="Garvin B.E."/>
            <person name="Gibson G."/>
            <person name="Gilbert D."/>
            <person name="Gnerre S."/>
            <person name="Godfrey J."/>
            <person name="Good R."/>
            <person name="Gotea V."/>
            <person name="Gravely B."/>
            <person name="Greenberg A.J."/>
            <person name="Griffiths-Jones S."/>
            <person name="Gross S."/>
            <person name="Guigo R."/>
            <person name="Gustafson E.A."/>
            <person name="Haerty W."/>
            <person name="Hahn M.W."/>
            <person name="Halligan D.L."/>
            <person name="Halpern A.L."/>
            <person name="Halter G.M."/>
            <person name="Han M.V."/>
            <person name="Heger A."/>
            <person name="Hillier L."/>
            <person name="Hinrichs A.S."/>
            <person name="Holmes I."/>
            <person name="Hoskins R.A."/>
            <person name="Hubisz M.J."/>
            <person name="Hultmark D."/>
            <person name="Huntley M.A."/>
            <person name="Jaffe D.B."/>
            <person name="Jagadeeshan S."/>
            <person name="Jeck W.R."/>
            <person name="Johnson J."/>
            <person name="Jones C.D."/>
            <person name="Jordan W.C."/>
            <person name="Karpen G.H."/>
            <person name="Kataoka E."/>
            <person name="Keightley P.D."/>
            <person name="Kheradpour P."/>
            <person name="Kirkness E.F."/>
            <person name="Koerich L.B."/>
            <person name="Kristiansen K."/>
            <person name="Kudrna D."/>
            <person name="Kulathinal R.J."/>
            <person name="Kumar S."/>
            <person name="Kwok R."/>
            <person name="Lander E."/>
            <person name="Langley C.H."/>
            <person name="Lapoint R."/>
            <person name="Lazzaro B.P."/>
            <person name="Lee S.J."/>
            <person name="Levesque L."/>
            <person name="Li R."/>
            <person name="Lin C.F."/>
            <person name="Lin M.F."/>
            <person name="Lindblad-Toh K."/>
            <person name="Llopart A."/>
            <person name="Long M."/>
            <person name="Low L."/>
            <person name="Lozovsky E."/>
            <person name="Lu J."/>
            <person name="Luo M."/>
            <person name="Machado C.A."/>
            <person name="Makalowski W."/>
            <person name="Marzo M."/>
            <person name="Matsuda M."/>
            <person name="Matzkin L."/>
            <person name="McAllister B."/>
            <person name="McBride C.S."/>
            <person name="McKernan B."/>
            <person name="McKernan K."/>
            <person name="Mendez-Lago M."/>
            <person name="Minx P."/>
            <person name="Mollenhauer M.U."/>
            <person name="Montooth K."/>
            <person name="Mount S.M."/>
            <person name="Mu X."/>
            <person name="Myers E."/>
            <person name="Negre B."/>
            <person name="Newfeld S."/>
            <person name="Nielsen R."/>
            <person name="Noor M.A."/>
            <person name="O'Grady P."/>
            <person name="Pachter L."/>
            <person name="Papaceit M."/>
            <person name="Parisi M.J."/>
            <person name="Parisi M."/>
            <person name="Parts L."/>
            <person name="Pedersen J.S."/>
            <person name="Pesole G."/>
            <person name="Phillippy A.M."/>
            <person name="Ponting C.P."/>
            <person name="Pop M."/>
            <person name="Porcelli D."/>
            <person name="Powell J.R."/>
            <person name="Prohaska S."/>
            <person name="Pruitt K."/>
            <person name="Puig M."/>
            <person name="Quesneville H."/>
            <person name="Ram K.R."/>
            <person name="Rand D."/>
            <person name="Rasmussen M.D."/>
            <person name="Reed L.K."/>
            <person name="Reenan R."/>
            <person name="Reily A."/>
            <person name="Remington K.A."/>
            <person name="Rieger T.T."/>
            <person name="Ritchie M.G."/>
            <person name="Robin C."/>
            <person name="Rogers Y.H."/>
            <person name="Rohde C."/>
            <person name="Rozas J."/>
            <person name="Rubenfield M.J."/>
            <person name="Ruiz A."/>
            <person name="Russo S."/>
            <person name="Salzberg S.L."/>
            <person name="Sanchez-Gracia A."/>
            <person name="Saranga D.J."/>
            <person name="Sato H."/>
            <person name="Schaeffer S.W."/>
            <person name="Schatz M.C."/>
            <person name="Schlenke T."/>
            <person name="Schwartz R."/>
            <person name="Segarra C."/>
            <person name="Singh R.S."/>
            <person name="Sirot L."/>
            <person name="Sirota M."/>
            <person name="Sisneros N.B."/>
            <person name="Smith C.D."/>
            <person name="Smith T.F."/>
            <person name="Spieth J."/>
            <person name="Stage D.E."/>
            <person name="Stark A."/>
            <person name="Stephan W."/>
            <person name="Strausberg R.L."/>
            <person name="Strempel S."/>
            <person name="Sturgill D."/>
            <person name="Sutton G."/>
            <person name="Sutton G.G."/>
            <person name="Tao W."/>
            <person name="Teichmann S."/>
            <person name="Tobari Y.N."/>
            <person name="Tomimura Y."/>
            <person name="Tsolas J.M."/>
            <person name="Valente V.L."/>
            <person name="Venter E."/>
            <person name="Venter J.C."/>
            <person name="Vicario S."/>
            <person name="Vieira F.G."/>
            <person name="Vilella A.J."/>
            <person name="Villasante A."/>
            <person name="Walenz B."/>
            <person name="Wang J."/>
            <person name="Wasserman M."/>
            <person name="Watts T."/>
            <person name="Wilson D."/>
            <person name="Wilson R.K."/>
            <person name="Wing R.A."/>
            <person name="Wolfner M.F."/>
            <person name="Wong A."/>
            <person name="Wong G.K."/>
            <person name="Wu C.I."/>
            <person name="Wu G."/>
            <person name="Yamamoto D."/>
            <person name="Yang H.P."/>
            <person name="Yang S.P."/>
            <person name="Yorke J.A."/>
            <person name="Yoshida K."/>
            <person name="Zdobnov E."/>
            <person name="Zhang P."/>
            <person name="Zhang Y."/>
            <person name="Zimin A.V."/>
            <person name="Baldwin J."/>
            <person name="Abdouelleil A."/>
            <person name="Abdulkadir J."/>
            <person name="Abebe A."/>
            <person name="Abera B."/>
            <person name="Abreu J."/>
            <person name="Acer S.C."/>
            <person name="Aftuck L."/>
            <person name="Alexander A."/>
            <person name="An P."/>
            <person name="Anderson E."/>
            <person name="Anderson S."/>
            <person name="Arachi H."/>
            <person name="Azer M."/>
            <person name="Bachantsang P."/>
            <person name="Barry A."/>
            <person name="Bayul T."/>
            <person name="Berlin A."/>
            <person name="Bessette D."/>
            <person name="Bloom T."/>
            <person name="Blye J."/>
            <person name="Boguslavskiy L."/>
            <person name="Bonnet C."/>
            <person name="Boukhgalter B."/>
            <person name="Bourzgui I."/>
            <person name="Brown A."/>
            <person name="Cahill P."/>
            <person name="Channer S."/>
            <person name="Cheshatsang Y."/>
            <person name="Chuda L."/>
            <person name="Citroen M."/>
            <person name="Collymore A."/>
            <person name="Cooke P."/>
            <person name="Costello M."/>
            <person name="D'Aco K."/>
            <person name="Daza R."/>
            <person name="De Haan G."/>
            <person name="DeGray S."/>
            <person name="DeMaso C."/>
            <person name="Dhargay N."/>
            <person name="Dooley K."/>
            <person name="Dooley E."/>
            <person name="Doricent M."/>
            <person name="Dorje P."/>
            <person name="Dorjee K."/>
            <person name="Dupes A."/>
            <person name="Elong R."/>
            <person name="Falk J."/>
            <person name="Farina A."/>
            <person name="Faro S."/>
            <person name="Ferguson D."/>
            <person name="Fisher S."/>
            <person name="Foley C.D."/>
            <person name="Franke A."/>
            <person name="Friedrich D."/>
            <person name="Gadbois L."/>
            <person name="Gearin G."/>
            <person name="Gearin C.R."/>
            <person name="Giannoukos G."/>
            <person name="Goode T."/>
            <person name="Graham J."/>
            <person name="Grandbois E."/>
            <person name="Grewal S."/>
            <person name="Gyaltsen K."/>
            <person name="Hafez N."/>
            <person name="Hagos B."/>
            <person name="Hall J."/>
            <person name="Henson C."/>
            <person name="Hollinger A."/>
            <person name="Honan T."/>
            <person name="Huard M.D."/>
            <person name="Hughes L."/>
            <person name="Hurhula B."/>
            <person name="Husby M.E."/>
            <person name="Kamat A."/>
            <person name="Kanga B."/>
            <person name="Kashin S."/>
            <person name="Khazanovich D."/>
            <person name="Kisner P."/>
            <person name="Lance K."/>
            <person name="Lara M."/>
            <person name="Lee W."/>
            <person name="Lennon N."/>
            <person name="Letendre F."/>
            <person name="LeVine R."/>
            <person name="Lipovsky A."/>
            <person name="Liu X."/>
            <person name="Liu J."/>
            <person name="Liu S."/>
            <person name="Lokyitsang T."/>
            <person name="Lokyitsang Y."/>
            <person name="Lubonja R."/>
            <person name="Lui A."/>
            <person name="MacDonald P."/>
            <person name="Magnisalis V."/>
            <person name="Maru K."/>
            <person name="Matthews C."/>
            <person name="McCusker W."/>
            <person name="McDonough S."/>
            <person name="Mehta T."/>
            <person name="Meldrim J."/>
            <person name="Meneus L."/>
            <person name="Mihai O."/>
            <person name="Mihalev A."/>
            <person name="Mihova T."/>
            <person name="Mittelman R."/>
            <person name="Mlenga V."/>
            <person name="Montmayeur A."/>
            <person name="Mulrain L."/>
            <person name="Navidi A."/>
            <person name="Naylor J."/>
            <person name="Negash T."/>
            <person name="Nguyen T."/>
            <person name="Nguyen N."/>
            <person name="Nicol R."/>
            <person name="Norbu C."/>
            <person name="Norbu N."/>
            <person name="Novod N."/>
            <person name="O'Neill B."/>
            <person name="Osman S."/>
            <person name="Markiewicz E."/>
            <person name="Oyono O.L."/>
            <person name="Patti C."/>
            <person name="Phunkhang P."/>
            <person name="Pierre F."/>
            <person name="Priest M."/>
            <person name="Raghuraman S."/>
            <person name="Rege F."/>
            <person name="Reyes R."/>
            <person name="Rise C."/>
            <person name="Rogov P."/>
            <person name="Ross K."/>
            <person name="Ryan E."/>
            <person name="Settipalli S."/>
            <person name="Shea T."/>
            <person name="Sherpa N."/>
            <person name="Shi L."/>
            <person name="Shih D."/>
            <person name="Sparrow T."/>
            <person name="Spaulding J."/>
            <person name="Stalker J."/>
            <person name="Stange-Thomann N."/>
            <person name="Stavropoulos S."/>
            <person name="Stone C."/>
            <person name="Strader C."/>
            <person name="Tesfaye S."/>
            <person name="Thomson T."/>
            <person name="Thoulutsang Y."/>
            <person name="Thoulutsang D."/>
            <person name="Topham K."/>
            <person name="Topping I."/>
            <person name="Tsamla T."/>
            <person name="Vassiliev H."/>
            <person name="Vo A."/>
            <person name="Wangchuk T."/>
            <person name="Wangdi T."/>
            <person name="Weiand M."/>
            <person name="Wilkinson J."/>
            <person name="Wilson A."/>
            <person name="Yadav S."/>
            <person name="Young G."/>
            <person name="Yu Q."/>
            <person name="Zembek L."/>
            <person name="Zhong D."/>
            <person name="Zimmer A."/>
            <person name="Zwirko Z."/>
            <person name="Jaffe D.B."/>
            <person name="Alvarez P."/>
            <person name="Brockman W."/>
            <person name="Butler J."/>
            <person name="Chin C."/>
            <person name="Gnerre S."/>
            <person name="Grabherr M."/>
            <person name="Kleber M."/>
            <person name="Mauceli E."/>
            <person name="MacCallum I."/>
        </authorList>
    </citation>
    <scope>NUCLEOTIDE SEQUENCE [LARGE SCALE GENOMIC DNA]</scope>
    <source>
        <strain evidence="2">Tucson 15010-1051.87</strain>
    </source>
</reference>
<dbReference type="OMA" id="HQRTFTQ"/>
<dbReference type="Proteomes" id="UP000008792">
    <property type="component" value="Unassembled WGS sequence"/>
</dbReference>
<organism evidence="1 2">
    <name type="scientific">Drosophila virilis</name>
    <name type="common">Fruit fly</name>
    <dbReference type="NCBI Taxonomy" id="7244"/>
    <lineage>
        <taxon>Eukaryota</taxon>
        <taxon>Metazoa</taxon>
        <taxon>Ecdysozoa</taxon>
        <taxon>Arthropoda</taxon>
        <taxon>Hexapoda</taxon>
        <taxon>Insecta</taxon>
        <taxon>Pterygota</taxon>
        <taxon>Neoptera</taxon>
        <taxon>Endopterygota</taxon>
        <taxon>Diptera</taxon>
        <taxon>Brachycera</taxon>
        <taxon>Muscomorpha</taxon>
        <taxon>Ephydroidea</taxon>
        <taxon>Drosophilidae</taxon>
        <taxon>Drosophila</taxon>
    </lineage>
</organism>
<proteinExistence type="predicted"/>
<keyword evidence="2" id="KW-1185">Reference proteome</keyword>
<dbReference type="HOGENOM" id="CLU_1679769_0_0_1"/>
<sequence>MAASSSHKSKTLQLIKCFCGCSDMTVAEVQRIYTLTNSVHQTLLDSAAAMLLRRYLELQRASDKNKTEQYLDIYEKCAEFLQEEQRTFTQDEINELCVLGLAYDLEQDLTRRTRNGQASEIKLGLYRIQGKCRNEIEASSDFQDFRNAILAKMRRIPK</sequence>
<dbReference type="OrthoDB" id="7770343at2759"/>
<dbReference type="eggNOG" id="ENOG502T8GD">
    <property type="taxonomic scope" value="Eukaryota"/>
</dbReference>
<dbReference type="KEGG" id="dvi:6633220"/>
<accession>B4M621</accession>
<name>B4M621_DROVI</name>
<dbReference type="EMBL" id="CH940652">
    <property type="protein sequence ID" value="EDW59097.1"/>
    <property type="molecule type" value="Genomic_DNA"/>
</dbReference>
<evidence type="ECO:0000313" key="2">
    <source>
        <dbReference type="Proteomes" id="UP000008792"/>
    </source>
</evidence>
<dbReference type="AlphaFoldDB" id="B4M621"/>
<dbReference type="FunCoup" id="B4M621">
    <property type="interactions" value="2"/>
</dbReference>
<evidence type="ECO:0000313" key="1">
    <source>
        <dbReference type="EMBL" id="EDW59097.1"/>
    </source>
</evidence>
<dbReference type="PhylomeDB" id="B4M621"/>
<gene>
    <name evidence="1" type="primary">Dvir\GJ10469</name>
    <name evidence="1" type="ORF">Dvir_GJ10469</name>
</gene>
<protein>
    <submittedName>
        <fullName evidence="1">Uncharacterized protein</fullName>
    </submittedName>
</protein>